<comment type="caution">
    <text evidence="1">The sequence shown here is derived from an EMBL/GenBank/DDBJ whole genome shotgun (WGS) entry which is preliminary data.</text>
</comment>
<reference evidence="1 2" key="1">
    <citation type="journal article" date="2019" name="Int. J. Syst. Evol. Microbiol.">
        <title>The Global Catalogue of Microorganisms (GCM) 10K type strain sequencing project: providing services to taxonomists for standard genome sequencing and annotation.</title>
        <authorList>
            <consortium name="The Broad Institute Genomics Platform"/>
            <consortium name="The Broad Institute Genome Sequencing Center for Infectious Disease"/>
            <person name="Wu L."/>
            <person name="Ma J."/>
        </authorList>
    </citation>
    <scope>NUCLEOTIDE SEQUENCE [LARGE SCALE GENOMIC DNA]</scope>
    <source>
        <strain evidence="1 2">JCM 15896</strain>
    </source>
</reference>
<dbReference type="EMBL" id="BAAAFD010000019">
    <property type="protein sequence ID" value="GAA0860134.1"/>
    <property type="molecule type" value="Genomic_DNA"/>
</dbReference>
<gene>
    <name evidence="1" type="ORF">GCM10009114_36140</name>
</gene>
<keyword evidence="2" id="KW-1185">Reference proteome</keyword>
<dbReference type="Proteomes" id="UP001500359">
    <property type="component" value="Unassembled WGS sequence"/>
</dbReference>
<evidence type="ECO:0000313" key="1">
    <source>
        <dbReference type="EMBL" id="GAA0860134.1"/>
    </source>
</evidence>
<evidence type="ECO:0000313" key="2">
    <source>
        <dbReference type="Proteomes" id="UP001500359"/>
    </source>
</evidence>
<accession>A0ABN1LTF7</accession>
<proteinExistence type="predicted"/>
<name>A0ABN1LTF7_9ALTE</name>
<sequence length="138" mass="15073">MSDLSALLGNYLKPVIAQKTSTIAINEMQDVHIPTFFERIQPLIATLANSINIPKENPKILTTLAVLIPSSLYTLLGVPGCKTELIITKLITATIKQHAEIAVEPTTQLVIRFEESATNKVTKNVAEKPPKKADKNAN</sequence>
<protein>
    <submittedName>
        <fullName evidence="1">Uncharacterized protein</fullName>
    </submittedName>
</protein>
<organism evidence="1 2">
    <name type="scientific">Aliiglaciecola litoralis</name>
    <dbReference type="NCBI Taxonomy" id="582857"/>
    <lineage>
        <taxon>Bacteria</taxon>
        <taxon>Pseudomonadati</taxon>
        <taxon>Pseudomonadota</taxon>
        <taxon>Gammaproteobacteria</taxon>
        <taxon>Alteromonadales</taxon>
        <taxon>Alteromonadaceae</taxon>
        <taxon>Aliiglaciecola</taxon>
    </lineage>
</organism>